<gene>
    <name evidence="3" type="primary">murE</name>
    <name evidence="3" type="ORF">CEX73_02940</name>
</gene>
<dbReference type="OrthoDB" id="9800958at2"/>
<evidence type="ECO:0000259" key="2">
    <source>
        <dbReference type="Pfam" id="PF08245"/>
    </source>
</evidence>
<dbReference type="GO" id="GO:0005524">
    <property type="term" value="F:ATP binding"/>
    <property type="evidence" value="ECO:0007669"/>
    <property type="project" value="InterPro"/>
</dbReference>
<dbReference type="Gene3D" id="3.40.1390.10">
    <property type="entry name" value="MurE/MurF, N-terminal domain"/>
    <property type="match status" value="1"/>
</dbReference>
<dbReference type="NCBIfam" id="TIGR01085">
    <property type="entry name" value="murE"/>
    <property type="match status" value="1"/>
</dbReference>
<keyword evidence="3" id="KW-0436">Ligase</keyword>
<dbReference type="Proteomes" id="UP000234253">
    <property type="component" value="Unassembled WGS sequence"/>
</dbReference>
<dbReference type="EC" id="6.3.2.13" evidence="3"/>
<feature type="domain" description="Mur ligase N-terminal catalytic" evidence="1">
    <location>
        <begin position="8"/>
        <end position="76"/>
    </location>
</feature>
<dbReference type="InterPro" id="IPR005761">
    <property type="entry name" value="UDP-N-AcMur-Glu-dNH2Pim_ligase"/>
</dbReference>
<dbReference type="SUPFAM" id="SSF53623">
    <property type="entry name" value="MurD-like peptide ligases, catalytic domain"/>
    <property type="match status" value="1"/>
</dbReference>
<proteinExistence type="predicted"/>
<comment type="caution">
    <text evidence="3">The sequence shown here is derived from an EMBL/GenBank/DDBJ whole genome shotgun (WGS) entry which is preliminary data.</text>
</comment>
<evidence type="ECO:0000259" key="1">
    <source>
        <dbReference type="Pfam" id="PF01225"/>
    </source>
</evidence>
<feature type="domain" description="Mur ligase central" evidence="2">
    <location>
        <begin position="88"/>
        <end position="292"/>
    </location>
</feature>
<evidence type="ECO:0000313" key="3">
    <source>
        <dbReference type="EMBL" id="PLK58245.1"/>
    </source>
</evidence>
<organism evidence="3 4">
    <name type="scientific">Candidatus Palibaumannia cicadellinicola</name>
    <dbReference type="NCBI Taxonomy" id="186490"/>
    <lineage>
        <taxon>Bacteria</taxon>
        <taxon>Pseudomonadati</taxon>
        <taxon>Pseudomonadota</taxon>
        <taxon>Gammaproteobacteria</taxon>
        <taxon>Candidatus Palibaumannia</taxon>
    </lineage>
</organism>
<dbReference type="Gene3D" id="3.40.1190.10">
    <property type="entry name" value="Mur-like, catalytic domain"/>
    <property type="match status" value="1"/>
</dbReference>
<sequence length="327" mass="36079">MHSLTAQVGDLFVAVEGNQTDGRRYIPLAITQGVAAVVAEAGDKTQDGKIHKLHGVPIIYLYQLNQILSALAGRFYQQPSRTLRLVGITGTNGKTTISHLLANWVQLLGETSAVIGTIGNGLLNNIKITNNTTDSAVEIQRLLRQFNEQGVTFSTIEVSSHSLMQYRVNDLHFAAAVFSNLSHDHLDYHGDMAQYERAKWRLFNDLKVYKSIINADDRVGQRWLARLPQAVAVTVTGSLPSNWQGDWLCADAVRYHTFGVDIWFHSCWGNGLIHSKSVGEFNVSNILLALATLLALGYSLPSLLQTVGQLPSVHGRMEVFSTHRCST</sequence>
<dbReference type="GO" id="GO:0008360">
    <property type="term" value="P:regulation of cell shape"/>
    <property type="evidence" value="ECO:0007669"/>
    <property type="project" value="InterPro"/>
</dbReference>
<dbReference type="GO" id="GO:0051301">
    <property type="term" value="P:cell division"/>
    <property type="evidence" value="ECO:0007669"/>
    <property type="project" value="InterPro"/>
</dbReference>
<dbReference type="Pfam" id="PF01225">
    <property type="entry name" value="Mur_ligase"/>
    <property type="match status" value="1"/>
</dbReference>
<evidence type="ECO:0000313" key="4">
    <source>
        <dbReference type="Proteomes" id="UP000234253"/>
    </source>
</evidence>
<dbReference type="EMBL" id="NJPO01000160">
    <property type="protein sequence ID" value="PLK58245.1"/>
    <property type="molecule type" value="Genomic_DNA"/>
</dbReference>
<accession>A0A2N4XWP9</accession>
<dbReference type="InterPro" id="IPR036565">
    <property type="entry name" value="Mur-like_cat_sf"/>
</dbReference>
<dbReference type="PANTHER" id="PTHR23135">
    <property type="entry name" value="MUR LIGASE FAMILY MEMBER"/>
    <property type="match status" value="1"/>
</dbReference>
<dbReference type="PANTHER" id="PTHR23135:SF4">
    <property type="entry name" value="UDP-N-ACETYLMURAMOYL-L-ALANYL-D-GLUTAMATE--2,6-DIAMINOPIMELATE LIGASE MURE HOMOLOG, CHLOROPLASTIC"/>
    <property type="match status" value="1"/>
</dbReference>
<feature type="non-terminal residue" evidence="3">
    <location>
        <position position="327"/>
    </location>
</feature>
<dbReference type="InterPro" id="IPR013221">
    <property type="entry name" value="Mur_ligase_cen"/>
</dbReference>
<dbReference type="AlphaFoldDB" id="A0A2N4XWP9"/>
<dbReference type="SUPFAM" id="SSF63418">
    <property type="entry name" value="MurE/MurF N-terminal domain"/>
    <property type="match status" value="1"/>
</dbReference>
<name>A0A2N4XWP9_9GAMM</name>
<protein>
    <submittedName>
        <fullName evidence="3">UDP-N-acetylmuramoyl-L-alanyl-D-glutamate--2, 6-diaminopimelate ligase</fullName>
        <ecNumber evidence="3">6.3.2.13</ecNumber>
    </submittedName>
</protein>
<reference evidence="3 4" key="1">
    <citation type="submission" date="2017-06" db="EMBL/GenBank/DDBJ databases">
        <title>Metabolic interaction between xylem feeders and their symbionts.</title>
        <authorList>
            <person name="Chouaia B."/>
        </authorList>
    </citation>
    <scope>NUCLEOTIDE SEQUENCE [LARGE SCALE GENOMIC DNA]</scope>
    <source>
        <strain evidence="3 4">Gra</strain>
    </source>
</reference>
<dbReference type="InterPro" id="IPR000713">
    <property type="entry name" value="Mur_ligase_N"/>
</dbReference>
<dbReference type="Pfam" id="PF08245">
    <property type="entry name" value="Mur_ligase_M"/>
    <property type="match status" value="1"/>
</dbReference>
<dbReference type="GO" id="GO:0005737">
    <property type="term" value="C:cytoplasm"/>
    <property type="evidence" value="ECO:0007669"/>
    <property type="project" value="InterPro"/>
</dbReference>
<dbReference type="GO" id="GO:0008765">
    <property type="term" value="F:UDP-N-acetylmuramoylalanyl-D-glutamate-2,6-diaminopimelate ligase activity"/>
    <property type="evidence" value="ECO:0007669"/>
    <property type="project" value="UniProtKB-EC"/>
</dbReference>
<dbReference type="InterPro" id="IPR035911">
    <property type="entry name" value="MurE/MurF_N"/>
</dbReference>